<keyword evidence="4" id="KW-0249">Electron transport</keyword>
<keyword evidence="6" id="KW-0411">Iron-sulfur</keyword>
<dbReference type="PANTHER" id="PTHR37424">
    <property type="entry name" value="BACTERIOFERRITIN-ASSOCIATED FERREDOXIN"/>
    <property type="match status" value="1"/>
</dbReference>
<name>A0A4R6RDY9_9BURK</name>
<evidence type="ECO:0000313" key="10">
    <source>
        <dbReference type="EMBL" id="TDP84443.1"/>
    </source>
</evidence>
<protein>
    <recommendedName>
        <fullName evidence="7">Bacterioferritin-associated ferredoxin</fullName>
    </recommendedName>
</protein>
<dbReference type="InterPro" id="IPR052371">
    <property type="entry name" value="BFD-associated_ferredoxin"/>
</dbReference>
<comment type="similarity">
    <text evidence="8">Belongs to the Bfd family.</text>
</comment>
<keyword evidence="5" id="KW-0408">Iron</keyword>
<dbReference type="OrthoDB" id="9815350at2"/>
<evidence type="ECO:0000256" key="5">
    <source>
        <dbReference type="ARBA" id="ARBA00023004"/>
    </source>
</evidence>
<evidence type="ECO:0000313" key="11">
    <source>
        <dbReference type="Proteomes" id="UP000294593"/>
    </source>
</evidence>
<dbReference type="Proteomes" id="UP000294593">
    <property type="component" value="Unassembled WGS sequence"/>
</dbReference>
<dbReference type="Gene3D" id="1.10.10.1100">
    <property type="entry name" value="BFD-like [2Fe-2S]-binding domain"/>
    <property type="match status" value="1"/>
</dbReference>
<dbReference type="EMBL" id="SNXW01000003">
    <property type="protein sequence ID" value="TDP84443.1"/>
    <property type="molecule type" value="Genomic_DNA"/>
</dbReference>
<dbReference type="GO" id="GO:0051537">
    <property type="term" value="F:2 iron, 2 sulfur cluster binding"/>
    <property type="evidence" value="ECO:0007669"/>
    <property type="project" value="UniProtKB-KW"/>
</dbReference>
<accession>A0A4R6RDY9</accession>
<comment type="caution">
    <text evidence="10">The sequence shown here is derived from an EMBL/GenBank/DDBJ whole genome shotgun (WGS) entry which is preliminary data.</text>
</comment>
<evidence type="ECO:0000256" key="2">
    <source>
        <dbReference type="ARBA" id="ARBA00022714"/>
    </source>
</evidence>
<dbReference type="PANTHER" id="PTHR37424:SF1">
    <property type="entry name" value="BACTERIOFERRITIN-ASSOCIATED FERREDOXIN"/>
    <property type="match status" value="1"/>
</dbReference>
<keyword evidence="3" id="KW-0479">Metal-binding</keyword>
<sequence>MIVCVCHGVSDRAIVAQVQGGCTSFEALQDATRVATCCGCCEDCARQVMAAAQVVADARSGSARTDAHPVHSHPALTA</sequence>
<keyword evidence="1" id="KW-0813">Transport</keyword>
<evidence type="ECO:0000256" key="6">
    <source>
        <dbReference type="ARBA" id="ARBA00023014"/>
    </source>
</evidence>
<reference evidence="10 11" key="1">
    <citation type="submission" date="2019-03" db="EMBL/GenBank/DDBJ databases">
        <title>Genomic Encyclopedia of Type Strains, Phase IV (KMG-IV): sequencing the most valuable type-strain genomes for metagenomic binning, comparative biology and taxonomic classification.</title>
        <authorList>
            <person name="Goeker M."/>
        </authorList>
    </citation>
    <scope>NUCLEOTIDE SEQUENCE [LARGE SCALE GENOMIC DNA]</scope>
    <source>
        <strain evidence="10 11">DSM 11901</strain>
    </source>
</reference>
<dbReference type="InterPro" id="IPR041854">
    <property type="entry name" value="BFD-like_2Fe2S-bd_dom_sf"/>
</dbReference>
<evidence type="ECO:0000256" key="3">
    <source>
        <dbReference type="ARBA" id="ARBA00022723"/>
    </source>
</evidence>
<dbReference type="AlphaFoldDB" id="A0A4R6RDY9"/>
<dbReference type="InterPro" id="IPR007419">
    <property type="entry name" value="BFD-like_2Fe2S-bd_dom"/>
</dbReference>
<evidence type="ECO:0000256" key="4">
    <source>
        <dbReference type="ARBA" id="ARBA00022982"/>
    </source>
</evidence>
<evidence type="ECO:0000256" key="1">
    <source>
        <dbReference type="ARBA" id="ARBA00022448"/>
    </source>
</evidence>
<dbReference type="Pfam" id="PF04324">
    <property type="entry name" value="Fer2_BFD"/>
    <property type="match status" value="1"/>
</dbReference>
<dbReference type="GO" id="GO:0046872">
    <property type="term" value="F:metal ion binding"/>
    <property type="evidence" value="ECO:0007669"/>
    <property type="project" value="UniProtKB-KW"/>
</dbReference>
<organism evidence="10 11">
    <name type="scientific">Aquabacterium commune</name>
    <dbReference type="NCBI Taxonomy" id="70586"/>
    <lineage>
        <taxon>Bacteria</taxon>
        <taxon>Pseudomonadati</taxon>
        <taxon>Pseudomonadota</taxon>
        <taxon>Betaproteobacteria</taxon>
        <taxon>Burkholderiales</taxon>
        <taxon>Aquabacterium</taxon>
    </lineage>
</organism>
<keyword evidence="2" id="KW-0001">2Fe-2S</keyword>
<gene>
    <name evidence="10" type="ORF">EV672_10311</name>
</gene>
<proteinExistence type="inferred from homology"/>
<evidence type="ECO:0000256" key="8">
    <source>
        <dbReference type="ARBA" id="ARBA00046332"/>
    </source>
</evidence>
<evidence type="ECO:0000256" key="7">
    <source>
        <dbReference type="ARBA" id="ARBA00039386"/>
    </source>
</evidence>
<feature type="domain" description="BFD-like [2Fe-2S]-binding" evidence="9">
    <location>
        <begin position="2"/>
        <end position="50"/>
    </location>
</feature>
<keyword evidence="11" id="KW-1185">Reference proteome</keyword>
<dbReference type="RefSeq" id="WP_133607450.1">
    <property type="nucleotide sequence ID" value="NZ_SNXW01000003.1"/>
</dbReference>
<evidence type="ECO:0000259" key="9">
    <source>
        <dbReference type="Pfam" id="PF04324"/>
    </source>
</evidence>